<dbReference type="AlphaFoldDB" id="A0A7C4HER1"/>
<dbReference type="PANTHER" id="PTHR34075">
    <property type="entry name" value="BLR3430 PROTEIN"/>
    <property type="match status" value="1"/>
</dbReference>
<dbReference type="InterPro" id="IPR052513">
    <property type="entry name" value="Thioester_dehydratase-like"/>
</dbReference>
<reference evidence="3" key="1">
    <citation type="journal article" date="2020" name="mSystems">
        <title>Genome- and Community-Level Interaction Insights into Carbon Utilization and Element Cycling Functions of Hydrothermarchaeota in Hydrothermal Sediment.</title>
        <authorList>
            <person name="Zhou Z."/>
            <person name="Liu Y."/>
            <person name="Xu W."/>
            <person name="Pan J."/>
            <person name="Luo Z.H."/>
            <person name="Li M."/>
        </authorList>
    </citation>
    <scope>NUCLEOTIDE SEQUENCE [LARGE SCALE GENOMIC DNA]</scope>
    <source>
        <strain evidence="4">SpSt-638</strain>
        <strain evidence="3">SpSt-642</strain>
    </source>
</reference>
<dbReference type="EMBL" id="DTBE01000006">
    <property type="protein sequence ID" value="HGQ59142.1"/>
    <property type="molecule type" value="Genomic_DNA"/>
</dbReference>
<comment type="caution">
    <text evidence="3">The sequence shown here is derived from an EMBL/GenBank/DDBJ whole genome shotgun (WGS) entry which is preliminary data.</text>
</comment>
<evidence type="ECO:0000313" key="4">
    <source>
        <dbReference type="EMBL" id="HGQ59142.1"/>
    </source>
</evidence>
<evidence type="ECO:0000259" key="1">
    <source>
        <dbReference type="Pfam" id="PF01796"/>
    </source>
</evidence>
<organism evidence="3">
    <name type="scientific">Staphylothermus marinus</name>
    <dbReference type="NCBI Taxonomy" id="2280"/>
    <lineage>
        <taxon>Archaea</taxon>
        <taxon>Thermoproteota</taxon>
        <taxon>Thermoprotei</taxon>
        <taxon>Desulfurococcales</taxon>
        <taxon>Desulfurococcaceae</taxon>
        <taxon>Staphylothermus</taxon>
    </lineage>
</organism>
<dbReference type="GO" id="GO:0003677">
    <property type="term" value="F:DNA binding"/>
    <property type="evidence" value="ECO:0007669"/>
    <property type="project" value="UniProtKB-KW"/>
</dbReference>
<feature type="domain" description="ChsH2 rubredoxin-like zinc ribbon" evidence="2">
    <location>
        <begin position="18"/>
        <end position="45"/>
    </location>
</feature>
<dbReference type="EMBL" id="DTBJ01000056">
    <property type="protein sequence ID" value="HGM59231.1"/>
    <property type="molecule type" value="Genomic_DNA"/>
</dbReference>
<feature type="domain" description="ChsH2 C-terminal OB-fold" evidence="1">
    <location>
        <begin position="53"/>
        <end position="112"/>
    </location>
</feature>
<dbReference type="PANTHER" id="PTHR34075:SF5">
    <property type="entry name" value="BLR3430 PROTEIN"/>
    <property type="match status" value="1"/>
</dbReference>
<evidence type="ECO:0000313" key="3">
    <source>
        <dbReference type="EMBL" id="HGM59231.1"/>
    </source>
</evidence>
<proteinExistence type="predicted"/>
<evidence type="ECO:0000259" key="2">
    <source>
        <dbReference type="Pfam" id="PF12172"/>
    </source>
</evidence>
<dbReference type="Gene3D" id="6.10.30.10">
    <property type="match status" value="1"/>
</dbReference>
<name>A0A7C4HER1_STAMA</name>
<dbReference type="Pfam" id="PF01796">
    <property type="entry name" value="OB_ChsH2_C"/>
    <property type="match status" value="1"/>
</dbReference>
<dbReference type="SUPFAM" id="SSF50249">
    <property type="entry name" value="Nucleic acid-binding proteins"/>
    <property type="match status" value="1"/>
</dbReference>
<sequence>MFYSLPRAWRERNGHYLLKATKCLDCGKTLFPASNVCRACGSRNITSVNLVDEDARLLSWTAIYSPPSGLSHQKPLLIGLLETINSKVKLISRLTDVLPEELSENMVMEPVLRRVSEAGDYGIINYGIAYRPKLGSRQI</sequence>
<keyword evidence="3" id="KW-0238">DNA-binding</keyword>
<protein>
    <submittedName>
        <fullName evidence="3">DNA-binding protein</fullName>
    </submittedName>
</protein>
<dbReference type="Pfam" id="PF12172">
    <property type="entry name" value="zf-ChsH2"/>
    <property type="match status" value="1"/>
</dbReference>
<dbReference type="InterPro" id="IPR002878">
    <property type="entry name" value="ChsH2_C"/>
</dbReference>
<dbReference type="InterPro" id="IPR012340">
    <property type="entry name" value="NA-bd_OB-fold"/>
</dbReference>
<gene>
    <name evidence="4" type="ORF">ENU09_00225</name>
    <name evidence="3" type="ORF">ENU14_06590</name>
</gene>
<dbReference type="InterPro" id="IPR022002">
    <property type="entry name" value="ChsH2_Znr"/>
</dbReference>
<accession>A0A7C4HER1</accession>